<name>A0ABT9RAS1_9ACTN</name>
<gene>
    <name evidence="1" type="ORF">J2S55_005620</name>
</gene>
<comment type="caution">
    <text evidence="1">The sequence shown here is derived from an EMBL/GenBank/DDBJ whole genome shotgun (WGS) entry which is preliminary data.</text>
</comment>
<evidence type="ECO:0000313" key="1">
    <source>
        <dbReference type="EMBL" id="MDP9866354.1"/>
    </source>
</evidence>
<dbReference type="Proteomes" id="UP001230426">
    <property type="component" value="Unassembled WGS sequence"/>
</dbReference>
<dbReference type="EMBL" id="JAUSRB010000002">
    <property type="protein sequence ID" value="MDP9866354.1"/>
    <property type="molecule type" value="Genomic_DNA"/>
</dbReference>
<evidence type="ECO:0000313" key="2">
    <source>
        <dbReference type="Proteomes" id="UP001230426"/>
    </source>
</evidence>
<accession>A0ABT9RAS1</accession>
<keyword evidence="2" id="KW-1185">Reference proteome</keyword>
<dbReference type="RefSeq" id="WP_306866925.1">
    <property type="nucleotide sequence ID" value="NZ_JAUSRB010000002.1"/>
</dbReference>
<proteinExistence type="predicted"/>
<sequence>MDHSRAIPRAIAIPPVVDEVTAEEQDKALAVVQRLLRERGIRARCHHKITLGLISDGEAPWPDRASMQSWLKRYSPELVVTGSQGWCDATVSVGPRSGCYLVALRDESGLQKVRGEHPEKVVDLILAVERRS</sequence>
<protein>
    <submittedName>
        <fullName evidence="1">Uncharacterized protein</fullName>
    </submittedName>
</protein>
<reference evidence="1 2" key="1">
    <citation type="submission" date="2023-07" db="EMBL/GenBank/DDBJ databases">
        <title>Sequencing the genomes of 1000 actinobacteria strains.</title>
        <authorList>
            <person name="Klenk H.-P."/>
        </authorList>
    </citation>
    <scope>NUCLEOTIDE SEQUENCE [LARGE SCALE GENOMIC DNA]</scope>
    <source>
        <strain evidence="1 2">DSM 44109</strain>
    </source>
</reference>
<organism evidence="1 2">
    <name type="scientific">Streptosporangium brasiliense</name>
    <dbReference type="NCBI Taxonomy" id="47480"/>
    <lineage>
        <taxon>Bacteria</taxon>
        <taxon>Bacillati</taxon>
        <taxon>Actinomycetota</taxon>
        <taxon>Actinomycetes</taxon>
        <taxon>Streptosporangiales</taxon>
        <taxon>Streptosporangiaceae</taxon>
        <taxon>Streptosporangium</taxon>
    </lineage>
</organism>